<dbReference type="Gene3D" id="3.30.200.20">
    <property type="entry name" value="Phosphorylase Kinase, domain 1"/>
    <property type="match status" value="1"/>
</dbReference>
<dbReference type="GeneID" id="39577643"/>
<dbReference type="PANTHER" id="PTHR24346">
    <property type="entry name" value="MAP/MICROTUBULE AFFINITY-REGULATING KINASE"/>
    <property type="match status" value="1"/>
</dbReference>
<feature type="region of interest" description="Disordered" evidence="4">
    <location>
        <begin position="1"/>
        <end position="65"/>
    </location>
</feature>
<feature type="binding site" evidence="3">
    <location>
        <position position="119"/>
    </location>
    <ligand>
        <name>ATP</name>
        <dbReference type="ChEBI" id="CHEBI:30616"/>
    </ligand>
</feature>
<evidence type="ECO:0000256" key="2">
    <source>
        <dbReference type="ARBA" id="ARBA00022840"/>
    </source>
</evidence>
<dbReference type="OrthoDB" id="68483at2759"/>
<feature type="compositionally biased region" description="Polar residues" evidence="4">
    <location>
        <begin position="1"/>
        <end position="10"/>
    </location>
</feature>
<keyword evidence="6" id="KW-0418">Kinase</keyword>
<dbReference type="CDD" id="cd14008">
    <property type="entry name" value="STKc_LKB1_CaMKK"/>
    <property type="match status" value="1"/>
</dbReference>
<feature type="region of interest" description="Disordered" evidence="4">
    <location>
        <begin position="133"/>
        <end position="169"/>
    </location>
</feature>
<dbReference type="RefSeq" id="XP_028466317.1">
    <property type="nucleotide sequence ID" value="XM_028609165.1"/>
</dbReference>
<dbReference type="PROSITE" id="PS00108">
    <property type="entry name" value="PROTEIN_KINASE_ST"/>
    <property type="match status" value="1"/>
</dbReference>
<keyword evidence="6" id="KW-0808">Transferase</keyword>
<keyword evidence="2 3" id="KW-0067">ATP-binding</keyword>
<feature type="domain" description="Protein kinase" evidence="5">
    <location>
        <begin position="91"/>
        <end position="391"/>
    </location>
</feature>
<dbReference type="GO" id="GO:0005516">
    <property type="term" value="F:calmodulin binding"/>
    <property type="evidence" value="ECO:0007669"/>
    <property type="project" value="TreeGrafter"/>
</dbReference>
<evidence type="ECO:0000259" key="5">
    <source>
        <dbReference type="PROSITE" id="PS50011"/>
    </source>
</evidence>
<accession>A0A3N2PVI6</accession>
<keyword evidence="1 3" id="KW-0547">Nucleotide-binding</keyword>
<feature type="region of interest" description="Disordered" evidence="4">
    <location>
        <begin position="450"/>
        <end position="479"/>
    </location>
</feature>
<dbReference type="SMART" id="SM00220">
    <property type="entry name" value="S_TKc"/>
    <property type="match status" value="1"/>
</dbReference>
<dbReference type="EMBL" id="ML119055">
    <property type="protein sequence ID" value="ROT38511.1"/>
    <property type="molecule type" value="Genomic_DNA"/>
</dbReference>
<dbReference type="STRING" id="1314773.A0A3N2PVI6"/>
<dbReference type="GO" id="GO:0004683">
    <property type="term" value="F:calcium/calmodulin-dependent protein kinase activity"/>
    <property type="evidence" value="ECO:0007669"/>
    <property type="project" value="TreeGrafter"/>
</dbReference>
<dbReference type="PROSITE" id="PS50011">
    <property type="entry name" value="PROTEIN_KINASE_DOM"/>
    <property type="match status" value="1"/>
</dbReference>
<evidence type="ECO:0000256" key="3">
    <source>
        <dbReference type="PROSITE-ProRule" id="PRU10141"/>
    </source>
</evidence>
<dbReference type="Gene3D" id="1.10.510.10">
    <property type="entry name" value="Transferase(Phosphotransferase) domain 1"/>
    <property type="match status" value="1"/>
</dbReference>
<dbReference type="GO" id="GO:0035556">
    <property type="term" value="P:intracellular signal transduction"/>
    <property type="evidence" value="ECO:0007669"/>
    <property type="project" value="TreeGrafter"/>
</dbReference>
<evidence type="ECO:0000313" key="7">
    <source>
        <dbReference type="Proteomes" id="UP000272025"/>
    </source>
</evidence>
<dbReference type="InterPro" id="IPR000719">
    <property type="entry name" value="Prot_kinase_dom"/>
</dbReference>
<evidence type="ECO:0000313" key="6">
    <source>
        <dbReference type="EMBL" id="ROT38511.1"/>
    </source>
</evidence>
<feature type="region of interest" description="Disordered" evidence="4">
    <location>
        <begin position="494"/>
        <end position="515"/>
    </location>
</feature>
<dbReference type="PROSITE" id="PS00107">
    <property type="entry name" value="PROTEIN_KINASE_ATP"/>
    <property type="match status" value="1"/>
</dbReference>
<dbReference type="SUPFAM" id="SSF56112">
    <property type="entry name" value="Protein kinase-like (PK-like)"/>
    <property type="match status" value="1"/>
</dbReference>
<feature type="compositionally biased region" description="Basic residues" evidence="4">
    <location>
        <begin position="51"/>
        <end position="60"/>
    </location>
</feature>
<sequence length="619" mass="69261">MATGSGTSALLPSPEISIGLHGDDSRPSLTPHVHKPSTPETPGPSEAFHSPLRHHRRTPSAHREVKETLDARTEYPGEGDDASHHHRINQYIIKEEIGRGSYGAVHLAVNQYGTEYAVKEFSKMRLRRQARSTLMRQGPRRPHGFPGGGLNGPLSHRLPGTPAASREDRSDSLCYIREEIAIMKKLNHPNLVQLIEVLDDPEEDSLWMVLEMCKKGVVMKVGVGETAKPYDEESCRCWFRDLILGIEYLHAQGVIHRDIKPDNLLLTEDDVLKVGDFGVSEMFQKPSEMMTAKSAGSPAFLPPELCVVKHGDVSGKAADIWSMGVSLYCLRYGSLPFDHYGVVEMYEAIRNDSPEIPENENPEFVHLLGRILDKDPAKRIVMAELREHPWVTKSGIDPLLPAGENCAQLVEPPNELELSRAFTRKMNHLFYVMKAIRKFRAILARYRTEGPKRRSRDLQTRTRQEEASGVDEEQAGTNEIQSLVERRRMFLSRHSKDGHSHGHGDQPGAPPELMAGKEPLFLGVGTGANDDFAANPAPPVDAVVSESPTNVDFDVYDRAYEVDVERIMARRARRPTLYLNRLVEEREPFQAISDVVEGQQQRGEGKLADSLPKNMTVGE</sequence>
<feature type="compositionally biased region" description="Basic and acidic residues" evidence="4">
    <location>
        <begin position="450"/>
        <end position="466"/>
    </location>
</feature>
<evidence type="ECO:0000256" key="4">
    <source>
        <dbReference type="SAM" id="MobiDB-lite"/>
    </source>
</evidence>
<evidence type="ECO:0000256" key="1">
    <source>
        <dbReference type="ARBA" id="ARBA00022741"/>
    </source>
</evidence>
<dbReference type="Pfam" id="PF00069">
    <property type="entry name" value="Pkinase"/>
    <property type="match status" value="1"/>
</dbReference>
<organism evidence="6 7">
    <name type="scientific">Sodiomyces alkalinus (strain CBS 110278 / VKM F-3762 / F11)</name>
    <name type="common">Alkaliphilic filamentous fungus</name>
    <dbReference type="NCBI Taxonomy" id="1314773"/>
    <lineage>
        <taxon>Eukaryota</taxon>
        <taxon>Fungi</taxon>
        <taxon>Dikarya</taxon>
        <taxon>Ascomycota</taxon>
        <taxon>Pezizomycotina</taxon>
        <taxon>Sordariomycetes</taxon>
        <taxon>Hypocreomycetidae</taxon>
        <taxon>Glomerellales</taxon>
        <taxon>Plectosphaerellaceae</taxon>
        <taxon>Sodiomyces</taxon>
    </lineage>
</organism>
<dbReference type="InterPro" id="IPR017441">
    <property type="entry name" value="Protein_kinase_ATP_BS"/>
</dbReference>
<dbReference type="GO" id="GO:0005737">
    <property type="term" value="C:cytoplasm"/>
    <property type="evidence" value="ECO:0007669"/>
    <property type="project" value="TreeGrafter"/>
</dbReference>
<dbReference type="InterPro" id="IPR011009">
    <property type="entry name" value="Kinase-like_dom_sf"/>
</dbReference>
<dbReference type="AlphaFoldDB" id="A0A3N2PVI6"/>
<keyword evidence="7" id="KW-1185">Reference proteome</keyword>
<dbReference type="FunFam" id="1.10.510.10:FF:000995">
    <property type="entry name" value="BcCMK3, calcium/calmodulin-dependent protein kinase"/>
    <property type="match status" value="1"/>
</dbReference>
<dbReference type="InterPro" id="IPR008271">
    <property type="entry name" value="Ser/Thr_kinase_AS"/>
</dbReference>
<gene>
    <name evidence="6" type="ORF">SODALDRAFT_311311</name>
</gene>
<feature type="compositionally biased region" description="Basic and acidic residues" evidence="4">
    <location>
        <begin position="494"/>
        <end position="504"/>
    </location>
</feature>
<name>A0A3N2PVI6_SODAK</name>
<dbReference type="GO" id="GO:0005524">
    <property type="term" value="F:ATP binding"/>
    <property type="evidence" value="ECO:0007669"/>
    <property type="project" value="UniProtKB-UniRule"/>
</dbReference>
<feature type="region of interest" description="Disordered" evidence="4">
    <location>
        <begin position="600"/>
        <end position="619"/>
    </location>
</feature>
<dbReference type="FunFam" id="3.30.200.20:FF:000447">
    <property type="entry name" value="Calcium/calmodulin dependent protein kinase"/>
    <property type="match status" value="1"/>
</dbReference>
<proteinExistence type="predicted"/>
<reference evidence="6 7" key="1">
    <citation type="journal article" date="2018" name="Mol. Ecol.">
        <title>The obligate alkalophilic soda-lake fungus Sodiomyces alkalinus has shifted to a protein diet.</title>
        <authorList>
            <person name="Grum-Grzhimaylo A.A."/>
            <person name="Falkoski D.L."/>
            <person name="van den Heuvel J."/>
            <person name="Valero-Jimenez C.A."/>
            <person name="Min B."/>
            <person name="Choi I.G."/>
            <person name="Lipzen A."/>
            <person name="Daum C.G."/>
            <person name="Aanen D.K."/>
            <person name="Tsang A."/>
            <person name="Henrissat B."/>
            <person name="Bilanenko E.N."/>
            <person name="de Vries R.P."/>
            <person name="van Kan J.A.L."/>
            <person name="Grigoriev I.V."/>
            <person name="Debets A.J.M."/>
        </authorList>
    </citation>
    <scope>NUCLEOTIDE SEQUENCE [LARGE SCALE GENOMIC DNA]</scope>
    <source>
        <strain evidence="6 7">F11</strain>
    </source>
</reference>
<protein>
    <submittedName>
        <fullName evidence="6">Calcium/calmodulin-dependent protein kinase</fullName>
    </submittedName>
</protein>
<dbReference type="PANTHER" id="PTHR24346:SF77">
    <property type="entry name" value="SERINE THREONINE PROTEIN KINASE"/>
    <property type="match status" value="1"/>
</dbReference>
<dbReference type="Proteomes" id="UP000272025">
    <property type="component" value="Unassembled WGS sequence"/>
</dbReference>